<dbReference type="InterPro" id="IPR023753">
    <property type="entry name" value="FAD/NAD-binding_dom"/>
</dbReference>
<dbReference type="InterPro" id="IPR036188">
    <property type="entry name" value="FAD/NAD-bd_sf"/>
</dbReference>
<dbReference type="InterPro" id="IPR050097">
    <property type="entry name" value="Ferredoxin-NADP_redctase_2"/>
</dbReference>
<dbReference type="PRINTS" id="PR00368">
    <property type="entry name" value="FADPNR"/>
</dbReference>
<keyword evidence="6" id="KW-1185">Reference proteome</keyword>
<dbReference type="GO" id="GO:0004791">
    <property type="term" value="F:thioredoxin-disulfide reductase (NADPH) activity"/>
    <property type="evidence" value="ECO:0007669"/>
    <property type="project" value="UniProtKB-EC"/>
</dbReference>
<comment type="catalytic activity">
    <reaction evidence="3">
        <text>[thioredoxin]-dithiol + NADP(+) = [thioredoxin]-disulfide + NADPH + H(+)</text>
        <dbReference type="Rhea" id="RHEA:20345"/>
        <dbReference type="Rhea" id="RHEA-COMP:10698"/>
        <dbReference type="Rhea" id="RHEA-COMP:10700"/>
        <dbReference type="ChEBI" id="CHEBI:15378"/>
        <dbReference type="ChEBI" id="CHEBI:29950"/>
        <dbReference type="ChEBI" id="CHEBI:50058"/>
        <dbReference type="ChEBI" id="CHEBI:57783"/>
        <dbReference type="ChEBI" id="CHEBI:58349"/>
        <dbReference type="EC" id="1.8.1.9"/>
    </reaction>
</comment>
<dbReference type="AlphaFoldDB" id="A0A238XCY0"/>
<dbReference type="RefSeq" id="WP_245818685.1">
    <property type="nucleotide sequence ID" value="NZ_FZNW01000010.1"/>
</dbReference>
<keyword evidence="2" id="KW-0560">Oxidoreductase</keyword>
<dbReference type="PANTHER" id="PTHR48105">
    <property type="entry name" value="THIOREDOXIN REDUCTASE 1-RELATED-RELATED"/>
    <property type="match status" value="1"/>
</dbReference>
<dbReference type="Gene3D" id="3.50.50.60">
    <property type="entry name" value="FAD/NAD(P)-binding domain"/>
    <property type="match status" value="2"/>
</dbReference>
<proteinExistence type="predicted"/>
<evidence type="ECO:0000256" key="1">
    <source>
        <dbReference type="ARBA" id="ARBA00022630"/>
    </source>
</evidence>
<evidence type="ECO:0000256" key="3">
    <source>
        <dbReference type="ARBA" id="ARBA00048132"/>
    </source>
</evidence>
<evidence type="ECO:0000259" key="4">
    <source>
        <dbReference type="Pfam" id="PF07992"/>
    </source>
</evidence>
<gene>
    <name evidence="5" type="ORF">SAMN06265360_110109</name>
</gene>
<evidence type="ECO:0000313" key="6">
    <source>
        <dbReference type="Proteomes" id="UP000198348"/>
    </source>
</evidence>
<dbReference type="EMBL" id="FZNW01000010">
    <property type="protein sequence ID" value="SNR56876.1"/>
    <property type="molecule type" value="Genomic_DNA"/>
</dbReference>
<keyword evidence="1" id="KW-0285">Flavoprotein</keyword>
<dbReference type="SUPFAM" id="SSF51905">
    <property type="entry name" value="FAD/NAD(P)-binding domain"/>
    <property type="match status" value="1"/>
</dbReference>
<dbReference type="PRINTS" id="PR00469">
    <property type="entry name" value="PNDRDTASEII"/>
</dbReference>
<sequence>MHGFVTRDGTSPGDLRAMGRAEVTGYGAEIVQGNAREVARAAEGFALRLLDGRVLRARSVLLASGLTDELPEIAGLAQRWGRDVVTCPYCHGWEVREQRLAVVGTGPMSVHQALMLRQWSDDVTLIRHGTGEIDAGDTRRLDARGIRVVAGSIDHVVVAGDRLTGMALADGSVVPCSAAFVATRMVANHEVVASLGVDVERDALGDRVVTDDAGRTSVTGVWAAGNATDRFASVIVAAAGGAKVAMALNAELVEEDIAARLG</sequence>
<dbReference type="Proteomes" id="UP000198348">
    <property type="component" value="Unassembled WGS sequence"/>
</dbReference>
<feature type="domain" description="FAD/NAD(P)-binding" evidence="4">
    <location>
        <begin position="50"/>
        <end position="241"/>
    </location>
</feature>
<reference evidence="6" key="1">
    <citation type="submission" date="2017-06" db="EMBL/GenBank/DDBJ databases">
        <authorList>
            <person name="Varghese N."/>
            <person name="Submissions S."/>
        </authorList>
    </citation>
    <scope>NUCLEOTIDE SEQUENCE [LARGE SCALE GENOMIC DNA]</scope>
    <source>
        <strain evidence="6">DSM 45207</strain>
    </source>
</reference>
<protein>
    <submittedName>
        <fullName evidence="5">Thioredoxin reductase</fullName>
    </submittedName>
</protein>
<organism evidence="5 6">
    <name type="scientific">Haloechinothrix alba</name>
    <dbReference type="NCBI Taxonomy" id="664784"/>
    <lineage>
        <taxon>Bacteria</taxon>
        <taxon>Bacillati</taxon>
        <taxon>Actinomycetota</taxon>
        <taxon>Actinomycetes</taxon>
        <taxon>Pseudonocardiales</taxon>
        <taxon>Pseudonocardiaceae</taxon>
        <taxon>Haloechinothrix</taxon>
    </lineage>
</organism>
<accession>A0A238XCY0</accession>
<name>A0A238XCY0_9PSEU</name>
<dbReference type="Pfam" id="PF07992">
    <property type="entry name" value="Pyr_redox_2"/>
    <property type="match status" value="1"/>
</dbReference>
<evidence type="ECO:0000256" key="2">
    <source>
        <dbReference type="ARBA" id="ARBA00023002"/>
    </source>
</evidence>
<evidence type="ECO:0000313" key="5">
    <source>
        <dbReference type="EMBL" id="SNR56876.1"/>
    </source>
</evidence>